<accession>A0A084WQA0</accession>
<dbReference type="AlphaFoldDB" id="A0A084WQA0"/>
<evidence type="ECO:0000313" key="3">
    <source>
        <dbReference type="Proteomes" id="UP000030765"/>
    </source>
</evidence>
<proteinExistence type="predicted"/>
<reference evidence="2" key="2">
    <citation type="submission" date="2020-05" db="UniProtKB">
        <authorList>
            <consortium name="EnsemblMetazoa"/>
        </authorList>
    </citation>
    <scope>IDENTIFICATION</scope>
</reference>
<organism evidence="1">
    <name type="scientific">Anopheles sinensis</name>
    <name type="common">Mosquito</name>
    <dbReference type="NCBI Taxonomy" id="74873"/>
    <lineage>
        <taxon>Eukaryota</taxon>
        <taxon>Metazoa</taxon>
        <taxon>Ecdysozoa</taxon>
        <taxon>Arthropoda</taxon>
        <taxon>Hexapoda</taxon>
        <taxon>Insecta</taxon>
        <taxon>Pterygota</taxon>
        <taxon>Neoptera</taxon>
        <taxon>Endopterygota</taxon>
        <taxon>Diptera</taxon>
        <taxon>Nematocera</taxon>
        <taxon>Culicoidea</taxon>
        <taxon>Culicidae</taxon>
        <taxon>Anophelinae</taxon>
        <taxon>Anopheles</taxon>
    </lineage>
</organism>
<gene>
    <name evidence="1" type="ORF">ZHAS_00020614</name>
</gene>
<protein>
    <submittedName>
        <fullName evidence="1 2">Radical SAM domain-containing protein</fullName>
    </submittedName>
</protein>
<evidence type="ECO:0000313" key="2">
    <source>
        <dbReference type="EnsemblMetazoa" id="ASIC020614-PA"/>
    </source>
</evidence>
<dbReference type="Proteomes" id="UP000030765">
    <property type="component" value="Unassembled WGS sequence"/>
</dbReference>
<dbReference type="EnsemblMetazoa" id="ASIC020614-RA">
    <property type="protein sequence ID" value="ASIC020614-PA"/>
    <property type="gene ID" value="ASIC020614"/>
</dbReference>
<reference evidence="1 3" key="1">
    <citation type="journal article" date="2014" name="BMC Genomics">
        <title>Genome sequence of Anopheles sinensis provides insight into genetics basis of mosquito competence for malaria parasites.</title>
        <authorList>
            <person name="Zhou D."/>
            <person name="Zhang D."/>
            <person name="Ding G."/>
            <person name="Shi L."/>
            <person name="Hou Q."/>
            <person name="Ye Y."/>
            <person name="Xu Y."/>
            <person name="Zhou H."/>
            <person name="Xiong C."/>
            <person name="Li S."/>
            <person name="Yu J."/>
            <person name="Hong S."/>
            <person name="Yu X."/>
            <person name="Zou P."/>
            <person name="Chen C."/>
            <person name="Chang X."/>
            <person name="Wang W."/>
            <person name="Lv Y."/>
            <person name="Sun Y."/>
            <person name="Ma L."/>
            <person name="Shen B."/>
            <person name="Zhu C."/>
        </authorList>
    </citation>
    <scope>NUCLEOTIDE SEQUENCE [LARGE SCALE GENOMIC DNA]</scope>
</reference>
<dbReference type="VEuPathDB" id="VectorBase:ASIC020614"/>
<dbReference type="EMBL" id="KE525385">
    <property type="protein sequence ID" value="KFB52394.1"/>
    <property type="molecule type" value="Genomic_DNA"/>
</dbReference>
<sequence>MIGYRAFYRSPISFHPVPSKGQEAKVVEKGGNATVFFPGWLLICAPLRAGRVEASVSKRKGKR</sequence>
<dbReference type="EMBL" id="ATLV01025380">
    <property type="status" value="NOT_ANNOTATED_CDS"/>
    <property type="molecule type" value="Genomic_DNA"/>
</dbReference>
<name>A0A084WQA0_ANOSI</name>
<evidence type="ECO:0000313" key="1">
    <source>
        <dbReference type="EMBL" id="KFB52394.1"/>
    </source>
</evidence>
<keyword evidence="3" id="KW-1185">Reference proteome</keyword>